<keyword evidence="3" id="KW-1185">Reference proteome</keyword>
<organism evidence="2 3">
    <name type="scientific">Paralvinella palmiformis</name>
    <dbReference type="NCBI Taxonomy" id="53620"/>
    <lineage>
        <taxon>Eukaryota</taxon>
        <taxon>Metazoa</taxon>
        <taxon>Spiralia</taxon>
        <taxon>Lophotrochozoa</taxon>
        <taxon>Annelida</taxon>
        <taxon>Polychaeta</taxon>
        <taxon>Sedentaria</taxon>
        <taxon>Canalipalpata</taxon>
        <taxon>Terebellida</taxon>
        <taxon>Terebelliformia</taxon>
        <taxon>Alvinellidae</taxon>
        <taxon>Paralvinella</taxon>
    </lineage>
</organism>
<dbReference type="Proteomes" id="UP001208570">
    <property type="component" value="Unassembled WGS sequence"/>
</dbReference>
<reference evidence="2" key="1">
    <citation type="journal article" date="2023" name="Mol. Biol. Evol.">
        <title>Third-Generation Sequencing Reveals the Adaptive Role of the Epigenome in Three Deep-Sea Polychaetes.</title>
        <authorList>
            <person name="Perez M."/>
            <person name="Aroh O."/>
            <person name="Sun Y."/>
            <person name="Lan Y."/>
            <person name="Juniper S.K."/>
            <person name="Young C.R."/>
            <person name="Angers B."/>
            <person name="Qian P.Y."/>
        </authorList>
    </citation>
    <scope>NUCLEOTIDE SEQUENCE</scope>
    <source>
        <strain evidence="2">P08H-3</strain>
    </source>
</reference>
<name>A0AAD9JRG0_9ANNE</name>
<evidence type="ECO:0000313" key="3">
    <source>
        <dbReference type="Proteomes" id="UP001208570"/>
    </source>
</evidence>
<protein>
    <submittedName>
        <fullName evidence="2">Uncharacterized protein</fullName>
    </submittedName>
</protein>
<evidence type="ECO:0000256" key="1">
    <source>
        <dbReference type="SAM" id="MobiDB-lite"/>
    </source>
</evidence>
<comment type="caution">
    <text evidence="2">The sequence shown here is derived from an EMBL/GenBank/DDBJ whole genome shotgun (WGS) entry which is preliminary data.</text>
</comment>
<feature type="non-terminal residue" evidence="2">
    <location>
        <position position="1"/>
    </location>
</feature>
<proteinExistence type="predicted"/>
<feature type="region of interest" description="Disordered" evidence="1">
    <location>
        <begin position="1"/>
        <end position="20"/>
    </location>
</feature>
<accession>A0AAD9JRG0</accession>
<evidence type="ECO:0000313" key="2">
    <source>
        <dbReference type="EMBL" id="KAK2158074.1"/>
    </source>
</evidence>
<dbReference type="EMBL" id="JAODUP010000178">
    <property type="protein sequence ID" value="KAK2158074.1"/>
    <property type="molecule type" value="Genomic_DNA"/>
</dbReference>
<gene>
    <name evidence="2" type="ORF">LSH36_178g06126</name>
</gene>
<dbReference type="AlphaFoldDB" id="A0AAD9JRG0"/>
<sequence length="89" mass="9729">PLSNNPSGEQSTNSDFLRPQSATTEALLVFRNKMASHSSVTSVYRPGWSDTANTWSIGPAAARQSTTHTHTDRHTCPVRCLMLSLIVET</sequence>